<proteinExistence type="predicted"/>
<dbReference type="EMBL" id="MNCJ02000329">
    <property type="protein sequence ID" value="KAF5768172.1"/>
    <property type="molecule type" value="Genomic_DNA"/>
</dbReference>
<comment type="caution">
    <text evidence="2">The sequence shown here is derived from an EMBL/GenBank/DDBJ whole genome shotgun (WGS) entry which is preliminary data.</text>
</comment>
<reference evidence="2" key="2">
    <citation type="submission" date="2020-06" db="EMBL/GenBank/DDBJ databases">
        <title>Helianthus annuus Genome sequencing and assembly Release 2.</title>
        <authorList>
            <person name="Gouzy J."/>
            <person name="Langlade N."/>
            <person name="Munos S."/>
        </authorList>
    </citation>
    <scope>NUCLEOTIDE SEQUENCE</scope>
    <source>
        <tissue evidence="2">Leaves</tissue>
    </source>
</reference>
<dbReference type="AlphaFoldDB" id="A0A9K3E724"/>
<keyword evidence="3" id="KW-1185">Reference proteome</keyword>
<accession>A0A9K3E724</accession>
<evidence type="ECO:0000256" key="1">
    <source>
        <dbReference type="SAM" id="MobiDB-lite"/>
    </source>
</evidence>
<reference evidence="2" key="1">
    <citation type="journal article" date="2017" name="Nature">
        <title>The sunflower genome provides insights into oil metabolism, flowering and Asterid evolution.</title>
        <authorList>
            <person name="Badouin H."/>
            <person name="Gouzy J."/>
            <person name="Grassa C.J."/>
            <person name="Murat F."/>
            <person name="Staton S.E."/>
            <person name="Cottret L."/>
            <person name="Lelandais-Briere C."/>
            <person name="Owens G.L."/>
            <person name="Carrere S."/>
            <person name="Mayjonade B."/>
            <person name="Legrand L."/>
            <person name="Gill N."/>
            <person name="Kane N.C."/>
            <person name="Bowers J.E."/>
            <person name="Hubner S."/>
            <person name="Bellec A."/>
            <person name="Berard A."/>
            <person name="Berges H."/>
            <person name="Blanchet N."/>
            <person name="Boniface M.C."/>
            <person name="Brunel D."/>
            <person name="Catrice O."/>
            <person name="Chaidir N."/>
            <person name="Claudel C."/>
            <person name="Donnadieu C."/>
            <person name="Faraut T."/>
            <person name="Fievet G."/>
            <person name="Helmstetter N."/>
            <person name="King M."/>
            <person name="Knapp S.J."/>
            <person name="Lai Z."/>
            <person name="Le Paslier M.C."/>
            <person name="Lippi Y."/>
            <person name="Lorenzon L."/>
            <person name="Mandel J.R."/>
            <person name="Marage G."/>
            <person name="Marchand G."/>
            <person name="Marquand E."/>
            <person name="Bret-Mestries E."/>
            <person name="Morien E."/>
            <person name="Nambeesan S."/>
            <person name="Nguyen T."/>
            <person name="Pegot-Espagnet P."/>
            <person name="Pouilly N."/>
            <person name="Raftis F."/>
            <person name="Sallet E."/>
            <person name="Schiex T."/>
            <person name="Thomas J."/>
            <person name="Vandecasteele C."/>
            <person name="Vares D."/>
            <person name="Vear F."/>
            <person name="Vautrin S."/>
            <person name="Crespi M."/>
            <person name="Mangin B."/>
            <person name="Burke J.M."/>
            <person name="Salse J."/>
            <person name="Munos S."/>
            <person name="Vincourt P."/>
            <person name="Rieseberg L.H."/>
            <person name="Langlade N.B."/>
        </authorList>
    </citation>
    <scope>NUCLEOTIDE SEQUENCE</scope>
    <source>
        <tissue evidence="2">Leaves</tissue>
    </source>
</reference>
<name>A0A9K3E724_HELAN</name>
<sequence>MMGSAKATGPSAITSSPSGLEPVLKLNKSPTGMAHKAYGSGFYDVSKNVFGSQDGPMCNVKNSFGTLRDEDGCFDTDLGMWEHEIEIVKKLVENNTHPKIEEYGSWSESMRKYYDGLTKINGDEEEVESDTGETAQFMKIGSKF</sequence>
<gene>
    <name evidence="2" type="ORF">HanXRQr2_Chr14g0633291</name>
</gene>
<dbReference type="Gramene" id="mRNA:HanXRQr2_Chr14g0633291">
    <property type="protein sequence ID" value="CDS:HanXRQr2_Chr14g0633291.1"/>
    <property type="gene ID" value="HanXRQr2_Chr14g0633291"/>
</dbReference>
<dbReference type="Proteomes" id="UP000215914">
    <property type="component" value="Unassembled WGS sequence"/>
</dbReference>
<organism evidence="2 3">
    <name type="scientific">Helianthus annuus</name>
    <name type="common">Common sunflower</name>
    <dbReference type="NCBI Taxonomy" id="4232"/>
    <lineage>
        <taxon>Eukaryota</taxon>
        <taxon>Viridiplantae</taxon>
        <taxon>Streptophyta</taxon>
        <taxon>Embryophyta</taxon>
        <taxon>Tracheophyta</taxon>
        <taxon>Spermatophyta</taxon>
        <taxon>Magnoliopsida</taxon>
        <taxon>eudicotyledons</taxon>
        <taxon>Gunneridae</taxon>
        <taxon>Pentapetalae</taxon>
        <taxon>asterids</taxon>
        <taxon>campanulids</taxon>
        <taxon>Asterales</taxon>
        <taxon>Asteraceae</taxon>
        <taxon>Asteroideae</taxon>
        <taxon>Heliantheae alliance</taxon>
        <taxon>Heliantheae</taxon>
        <taxon>Helianthus</taxon>
    </lineage>
</organism>
<evidence type="ECO:0000313" key="2">
    <source>
        <dbReference type="EMBL" id="KAF5768172.1"/>
    </source>
</evidence>
<evidence type="ECO:0000313" key="3">
    <source>
        <dbReference type="Proteomes" id="UP000215914"/>
    </source>
</evidence>
<protein>
    <submittedName>
        <fullName evidence="2">Uncharacterized protein</fullName>
    </submittedName>
</protein>
<feature type="region of interest" description="Disordered" evidence="1">
    <location>
        <begin position="1"/>
        <end position="21"/>
    </location>
</feature>